<evidence type="ECO:0000313" key="2">
    <source>
        <dbReference type="Proteomes" id="UP001060085"/>
    </source>
</evidence>
<name>A0ACC0BGX7_CATRO</name>
<gene>
    <name evidence="1" type="ORF">M9H77_12254</name>
</gene>
<accession>A0ACC0BGX7</accession>
<evidence type="ECO:0000313" key="1">
    <source>
        <dbReference type="EMBL" id="KAI5671890.1"/>
    </source>
</evidence>
<protein>
    <submittedName>
        <fullName evidence="1">Uncharacterized protein</fullName>
    </submittedName>
</protein>
<keyword evidence="2" id="KW-1185">Reference proteome</keyword>
<organism evidence="1 2">
    <name type="scientific">Catharanthus roseus</name>
    <name type="common">Madagascar periwinkle</name>
    <name type="synonym">Vinca rosea</name>
    <dbReference type="NCBI Taxonomy" id="4058"/>
    <lineage>
        <taxon>Eukaryota</taxon>
        <taxon>Viridiplantae</taxon>
        <taxon>Streptophyta</taxon>
        <taxon>Embryophyta</taxon>
        <taxon>Tracheophyta</taxon>
        <taxon>Spermatophyta</taxon>
        <taxon>Magnoliopsida</taxon>
        <taxon>eudicotyledons</taxon>
        <taxon>Gunneridae</taxon>
        <taxon>Pentapetalae</taxon>
        <taxon>asterids</taxon>
        <taxon>lamiids</taxon>
        <taxon>Gentianales</taxon>
        <taxon>Apocynaceae</taxon>
        <taxon>Rauvolfioideae</taxon>
        <taxon>Vinceae</taxon>
        <taxon>Catharanthinae</taxon>
        <taxon>Catharanthus</taxon>
    </lineage>
</organism>
<reference evidence="2" key="1">
    <citation type="journal article" date="2023" name="Nat. Plants">
        <title>Single-cell RNA sequencing provides a high-resolution roadmap for understanding the multicellular compartmentation of specialized metabolism.</title>
        <authorList>
            <person name="Sun S."/>
            <person name="Shen X."/>
            <person name="Li Y."/>
            <person name="Li Y."/>
            <person name="Wang S."/>
            <person name="Li R."/>
            <person name="Zhang H."/>
            <person name="Shen G."/>
            <person name="Guo B."/>
            <person name="Wei J."/>
            <person name="Xu J."/>
            <person name="St-Pierre B."/>
            <person name="Chen S."/>
            <person name="Sun C."/>
        </authorList>
    </citation>
    <scope>NUCLEOTIDE SEQUENCE [LARGE SCALE GENOMIC DNA]</scope>
</reference>
<comment type="caution">
    <text evidence="1">The sequence shown here is derived from an EMBL/GenBank/DDBJ whole genome shotgun (WGS) entry which is preliminary data.</text>
</comment>
<sequence length="149" mass="17438">MPPMIISTFPCRDHHFVSLPKKETGGYLSRRIWKMQAGSNIKFQLNELDELRNEAYENARIDKAKTKAFHDKMISRKSFEPNQKVWLFNSKLRLFLGKLRSYWDGPFIVKQVFPSGAVQIEDLKNNRILIVNGQQLKPAITNDIREVDF</sequence>
<dbReference type="EMBL" id="CM044703">
    <property type="protein sequence ID" value="KAI5671890.1"/>
    <property type="molecule type" value="Genomic_DNA"/>
</dbReference>
<proteinExistence type="predicted"/>
<dbReference type="Proteomes" id="UP001060085">
    <property type="component" value="Linkage Group LG03"/>
</dbReference>